<protein>
    <submittedName>
        <fullName evidence="2">Uncharacterized protein</fullName>
    </submittedName>
</protein>
<dbReference type="EMBL" id="UYRU01084143">
    <property type="protein sequence ID" value="VDN33706.1"/>
    <property type="molecule type" value="Genomic_DNA"/>
</dbReference>
<accession>A0A3P7QRH7</accession>
<reference evidence="2 3" key="1">
    <citation type="submission" date="2018-11" db="EMBL/GenBank/DDBJ databases">
        <authorList>
            <consortium name="Pathogen Informatics"/>
        </authorList>
    </citation>
    <scope>NUCLEOTIDE SEQUENCE [LARGE SCALE GENOMIC DNA]</scope>
</reference>
<evidence type="ECO:0000313" key="2">
    <source>
        <dbReference type="EMBL" id="VDN33706.1"/>
    </source>
</evidence>
<feature type="compositionally biased region" description="Low complexity" evidence="1">
    <location>
        <begin position="24"/>
        <end position="42"/>
    </location>
</feature>
<gene>
    <name evidence="2" type="ORF">DILT_LOCUS16311</name>
</gene>
<proteinExistence type="predicted"/>
<evidence type="ECO:0000256" key="1">
    <source>
        <dbReference type="SAM" id="MobiDB-lite"/>
    </source>
</evidence>
<sequence>MDCLDELENRAPSSQAEALNLPVSPSSFLPFSNGNTTSGSGTRTRDAFDRLEDLSDLSESERDQLAVLDSVRALYDPEFVKDAGTTGLKVDIAEYYTLNIGAEPIRATEALFERSLIGSSQAGVSECFSWILRDSSVALYKDNSNTSAWVPKRLFITGGLAHLPGMRERLQIELQQLLPWQENGSDLEVVVAVTIPALGHLVDIIESDYRITTLG</sequence>
<dbReference type="InterPro" id="IPR043129">
    <property type="entry name" value="ATPase_NBD"/>
</dbReference>
<dbReference type="Gene3D" id="3.90.640.10">
    <property type="entry name" value="Actin, Chain A, domain 4"/>
    <property type="match status" value="1"/>
</dbReference>
<keyword evidence="3" id="KW-1185">Reference proteome</keyword>
<name>A0A3P7QRH7_DIBLA</name>
<feature type="region of interest" description="Disordered" evidence="1">
    <location>
        <begin position="24"/>
        <end position="44"/>
    </location>
</feature>
<dbReference type="Proteomes" id="UP000281553">
    <property type="component" value="Unassembled WGS sequence"/>
</dbReference>
<organism evidence="2 3">
    <name type="scientific">Dibothriocephalus latus</name>
    <name type="common">Fish tapeworm</name>
    <name type="synonym">Diphyllobothrium latum</name>
    <dbReference type="NCBI Taxonomy" id="60516"/>
    <lineage>
        <taxon>Eukaryota</taxon>
        <taxon>Metazoa</taxon>
        <taxon>Spiralia</taxon>
        <taxon>Lophotrochozoa</taxon>
        <taxon>Platyhelminthes</taxon>
        <taxon>Cestoda</taxon>
        <taxon>Eucestoda</taxon>
        <taxon>Diphyllobothriidea</taxon>
        <taxon>Diphyllobothriidae</taxon>
        <taxon>Dibothriocephalus</taxon>
    </lineage>
</organism>
<dbReference type="Gene3D" id="3.30.420.40">
    <property type="match status" value="1"/>
</dbReference>
<dbReference type="OrthoDB" id="7340501at2759"/>
<dbReference type="SUPFAM" id="SSF53067">
    <property type="entry name" value="Actin-like ATPase domain"/>
    <property type="match status" value="1"/>
</dbReference>
<evidence type="ECO:0000313" key="3">
    <source>
        <dbReference type="Proteomes" id="UP000281553"/>
    </source>
</evidence>
<dbReference type="AlphaFoldDB" id="A0A3P7QRH7"/>